<dbReference type="PROSITE" id="PS50106">
    <property type="entry name" value="PDZ"/>
    <property type="match status" value="1"/>
</dbReference>
<dbReference type="Pfam" id="PF13180">
    <property type="entry name" value="PDZ_2"/>
    <property type="match status" value="1"/>
</dbReference>
<keyword evidence="4" id="KW-0175">Coiled coil</keyword>
<dbReference type="Gene3D" id="2.40.10.120">
    <property type="match status" value="1"/>
</dbReference>
<feature type="domain" description="PDZ" evidence="6">
    <location>
        <begin position="242"/>
        <end position="322"/>
    </location>
</feature>
<accession>A0A5C5VLJ1</accession>
<dbReference type="InterPro" id="IPR009003">
    <property type="entry name" value="Peptidase_S1_PA"/>
</dbReference>
<keyword evidence="8" id="KW-1185">Reference proteome</keyword>
<dbReference type="Gene3D" id="2.30.42.10">
    <property type="match status" value="1"/>
</dbReference>
<proteinExistence type="inferred from homology"/>
<dbReference type="RefSeq" id="WP_146429663.1">
    <property type="nucleotide sequence ID" value="NZ_SJPF01000001.1"/>
</dbReference>
<evidence type="ECO:0000256" key="1">
    <source>
        <dbReference type="ARBA" id="ARBA00010541"/>
    </source>
</evidence>
<evidence type="ECO:0000256" key="2">
    <source>
        <dbReference type="ARBA" id="ARBA00022670"/>
    </source>
</evidence>
<feature type="signal peptide" evidence="5">
    <location>
        <begin position="1"/>
        <end position="28"/>
    </location>
</feature>
<evidence type="ECO:0000313" key="8">
    <source>
        <dbReference type="Proteomes" id="UP000318878"/>
    </source>
</evidence>
<organism evidence="7 8">
    <name type="scientific">Blastopirellula retiformator</name>
    <dbReference type="NCBI Taxonomy" id="2527970"/>
    <lineage>
        <taxon>Bacteria</taxon>
        <taxon>Pseudomonadati</taxon>
        <taxon>Planctomycetota</taxon>
        <taxon>Planctomycetia</taxon>
        <taxon>Pirellulales</taxon>
        <taxon>Pirellulaceae</taxon>
        <taxon>Blastopirellula</taxon>
    </lineage>
</organism>
<protein>
    <submittedName>
        <fullName evidence="7">Putative periplasmic serine endoprotease DegP-like</fullName>
        <ecNumber evidence="7">3.4.21.107</ecNumber>
    </submittedName>
</protein>
<dbReference type="SMART" id="SM00228">
    <property type="entry name" value="PDZ"/>
    <property type="match status" value="1"/>
</dbReference>
<dbReference type="PANTHER" id="PTHR22939">
    <property type="entry name" value="SERINE PROTEASE FAMILY S1C HTRA-RELATED"/>
    <property type="match status" value="1"/>
</dbReference>
<dbReference type="Pfam" id="PF13365">
    <property type="entry name" value="Trypsin_2"/>
    <property type="match status" value="1"/>
</dbReference>
<dbReference type="EC" id="3.4.21.107" evidence="7"/>
<dbReference type="PRINTS" id="PR00834">
    <property type="entry name" value="PROTEASES2C"/>
</dbReference>
<sequence precursor="true">MKLSSTIRFAALLLAFAFAAQIPHLVHAEELPQLETAAKKLADATVTVRMIALPAAIPQGNADPLAKQPKSPARVTVCTGVAIAPRRIVTCLRYEAGSRLRITLADGRQTDAQLKVVDHFSTLAILELDALEVPAIPLSPQTPAAGRWVVSAAGWGAAEAVQTFGLIGATSRKIPGAELPPLLECDLRGAATAAGSGIANADATLAGIVVAVQKPQNDVPRTYAVPSQHIERLLASEAADKVVVLQRRRPTLGLTLTAGPRAETVIVERVEENGPAAAAGIVKGDQVLAVDGLYIRSVYQAIGPVLAKQPGDKIRLKVLQGEKLATIDVTLGGGVEFPNNIALLGPDRRLLNDPRIELARIAAKEASPRDPLAVLEAAGEEEQPVDPRDEQIEILQRAIDRYAKLIEFYQHQLDAEREKVKQLEAKD</sequence>
<comment type="similarity">
    <text evidence="1">Belongs to the peptidase S1C family.</text>
</comment>
<dbReference type="AlphaFoldDB" id="A0A5C5VLJ1"/>
<evidence type="ECO:0000256" key="5">
    <source>
        <dbReference type="SAM" id="SignalP"/>
    </source>
</evidence>
<dbReference type="PANTHER" id="PTHR22939:SF129">
    <property type="entry name" value="SERINE PROTEASE HTRA2, MITOCHONDRIAL"/>
    <property type="match status" value="1"/>
</dbReference>
<feature type="coiled-coil region" evidence="4">
    <location>
        <begin position="392"/>
        <end position="426"/>
    </location>
</feature>
<gene>
    <name evidence="7" type="primary">mucD_1</name>
    <name evidence="7" type="ORF">Enr8_11930</name>
</gene>
<name>A0A5C5VLJ1_9BACT</name>
<dbReference type="SUPFAM" id="SSF50494">
    <property type="entry name" value="Trypsin-like serine proteases"/>
    <property type="match status" value="1"/>
</dbReference>
<evidence type="ECO:0000256" key="3">
    <source>
        <dbReference type="ARBA" id="ARBA00022801"/>
    </source>
</evidence>
<dbReference type="InterPro" id="IPR036034">
    <property type="entry name" value="PDZ_sf"/>
</dbReference>
<dbReference type="SUPFAM" id="SSF50156">
    <property type="entry name" value="PDZ domain-like"/>
    <property type="match status" value="1"/>
</dbReference>
<dbReference type="EMBL" id="SJPF01000001">
    <property type="protein sequence ID" value="TWT39494.1"/>
    <property type="molecule type" value="Genomic_DNA"/>
</dbReference>
<evidence type="ECO:0000256" key="4">
    <source>
        <dbReference type="SAM" id="Coils"/>
    </source>
</evidence>
<dbReference type="GO" id="GO:0004252">
    <property type="term" value="F:serine-type endopeptidase activity"/>
    <property type="evidence" value="ECO:0007669"/>
    <property type="project" value="InterPro"/>
</dbReference>
<dbReference type="InterPro" id="IPR001478">
    <property type="entry name" value="PDZ"/>
</dbReference>
<reference evidence="7 8" key="1">
    <citation type="submission" date="2019-02" db="EMBL/GenBank/DDBJ databases">
        <title>Deep-cultivation of Planctomycetes and their phenomic and genomic characterization uncovers novel biology.</title>
        <authorList>
            <person name="Wiegand S."/>
            <person name="Jogler M."/>
            <person name="Boedeker C."/>
            <person name="Pinto D."/>
            <person name="Vollmers J."/>
            <person name="Rivas-Marin E."/>
            <person name="Kohn T."/>
            <person name="Peeters S.H."/>
            <person name="Heuer A."/>
            <person name="Rast P."/>
            <person name="Oberbeckmann S."/>
            <person name="Bunk B."/>
            <person name="Jeske O."/>
            <person name="Meyerdierks A."/>
            <person name="Storesund J.E."/>
            <person name="Kallscheuer N."/>
            <person name="Luecker S."/>
            <person name="Lage O.M."/>
            <person name="Pohl T."/>
            <person name="Merkel B.J."/>
            <person name="Hornburger P."/>
            <person name="Mueller R.-W."/>
            <person name="Bruemmer F."/>
            <person name="Labrenz M."/>
            <person name="Spormann A.M."/>
            <person name="Op Den Camp H."/>
            <person name="Overmann J."/>
            <person name="Amann R."/>
            <person name="Jetten M.S.M."/>
            <person name="Mascher T."/>
            <person name="Medema M.H."/>
            <person name="Devos D.P."/>
            <person name="Kaster A.-K."/>
            <person name="Ovreas L."/>
            <person name="Rohde M."/>
            <person name="Galperin M.Y."/>
            <person name="Jogler C."/>
        </authorList>
    </citation>
    <scope>NUCLEOTIDE SEQUENCE [LARGE SCALE GENOMIC DNA]</scope>
    <source>
        <strain evidence="7 8">Enr8</strain>
    </source>
</reference>
<dbReference type="OrthoDB" id="247703at2"/>
<dbReference type="Proteomes" id="UP000318878">
    <property type="component" value="Unassembled WGS sequence"/>
</dbReference>
<dbReference type="GO" id="GO:0006508">
    <property type="term" value="P:proteolysis"/>
    <property type="evidence" value="ECO:0007669"/>
    <property type="project" value="UniProtKB-KW"/>
</dbReference>
<evidence type="ECO:0000259" key="6">
    <source>
        <dbReference type="PROSITE" id="PS50106"/>
    </source>
</evidence>
<keyword evidence="3 7" id="KW-0378">Hydrolase</keyword>
<dbReference type="InterPro" id="IPR001940">
    <property type="entry name" value="Peptidase_S1C"/>
</dbReference>
<feature type="chain" id="PRO_5022891502" evidence="5">
    <location>
        <begin position="29"/>
        <end position="427"/>
    </location>
</feature>
<keyword evidence="5" id="KW-0732">Signal</keyword>
<evidence type="ECO:0000313" key="7">
    <source>
        <dbReference type="EMBL" id="TWT39494.1"/>
    </source>
</evidence>
<keyword evidence="2 7" id="KW-0645">Protease</keyword>
<comment type="caution">
    <text evidence="7">The sequence shown here is derived from an EMBL/GenBank/DDBJ whole genome shotgun (WGS) entry which is preliminary data.</text>
</comment>